<dbReference type="Pfam" id="PF04536">
    <property type="entry name" value="TPM_phosphatase"/>
    <property type="match status" value="1"/>
</dbReference>
<keyword evidence="1" id="KW-0472">Membrane</keyword>
<dbReference type="InterPro" id="IPR007621">
    <property type="entry name" value="TPM_dom"/>
</dbReference>
<feature type="domain" description="TPM" evidence="2">
    <location>
        <begin position="121"/>
        <end position="201"/>
    </location>
</feature>
<dbReference type="EMBL" id="LYDR01000063">
    <property type="protein sequence ID" value="ODA32502.1"/>
    <property type="molecule type" value="Genomic_DNA"/>
</dbReference>
<gene>
    <name evidence="3" type="ORF">A6X21_19190</name>
</gene>
<dbReference type="Gene3D" id="3.10.310.50">
    <property type="match status" value="1"/>
</dbReference>
<feature type="transmembrane region" description="Helical" evidence="1">
    <location>
        <begin position="85"/>
        <end position="103"/>
    </location>
</feature>
<name>A0A1C3EGW6_9PLAN</name>
<dbReference type="RefSeq" id="WP_068847019.1">
    <property type="nucleotide sequence ID" value="NZ_LYDR01000063.1"/>
</dbReference>
<dbReference type="Proteomes" id="UP000094828">
    <property type="component" value="Unassembled WGS sequence"/>
</dbReference>
<sequence>MSHLVADLTDEDCEAINRAVQQAESRTEAEIVPVVAAISGRYDRGEDLFGLLMGLLLMIVAWNLLPQSIPEPGSWEVGPAWWEAFLLSIAVIAGFLFGVHLASRFPVLAQLLSSSKDKTEEVMAAAQMAFVQEEIHHTQRRAGVLLYLSMTERIVAVIADKVAYEALGQAAINELCQSLTARLRSDSLTNALTAAVEELGQQLQQVLPNTAVQADELPNAVRVLRNAV</sequence>
<evidence type="ECO:0000256" key="1">
    <source>
        <dbReference type="SAM" id="Phobius"/>
    </source>
</evidence>
<evidence type="ECO:0000259" key="2">
    <source>
        <dbReference type="Pfam" id="PF04536"/>
    </source>
</evidence>
<evidence type="ECO:0000313" key="3">
    <source>
        <dbReference type="EMBL" id="ODA32502.1"/>
    </source>
</evidence>
<dbReference type="PANTHER" id="PTHR30373">
    <property type="entry name" value="UPF0603 PROTEIN YGCG"/>
    <property type="match status" value="1"/>
</dbReference>
<protein>
    <recommendedName>
        <fullName evidence="2">TPM domain-containing protein</fullName>
    </recommendedName>
</protein>
<dbReference type="OrthoDB" id="214557at2"/>
<keyword evidence="4" id="KW-1185">Reference proteome</keyword>
<comment type="caution">
    <text evidence="3">The sequence shown here is derived from an EMBL/GenBank/DDBJ whole genome shotgun (WGS) entry which is preliminary data.</text>
</comment>
<proteinExistence type="predicted"/>
<keyword evidence="1" id="KW-0812">Transmembrane</keyword>
<reference evidence="3 4" key="1">
    <citation type="submission" date="2016-05" db="EMBL/GenBank/DDBJ databases">
        <title>Genomic and physiological characterization of Planctopirus sp. isolated from fresh water lake.</title>
        <authorList>
            <person name="Subhash Y."/>
            <person name="Ramana C."/>
        </authorList>
    </citation>
    <scope>NUCLEOTIDE SEQUENCE [LARGE SCALE GENOMIC DNA]</scope>
    <source>
        <strain evidence="3 4">JC280</strain>
    </source>
</reference>
<accession>A0A1C3EGW6</accession>
<dbReference type="PANTHER" id="PTHR30373:SF8">
    <property type="entry name" value="BLL7265 PROTEIN"/>
    <property type="match status" value="1"/>
</dbReference>
<feature type="transmembrane region" description="Helical" evidence="1">
    <location>
        <begin position="48"/>
        <end position="65"/>
    </location>
</feature>
<dbReference type="AlphaFoldDB" id="A0A1C3EGW6"/>
<organism evidence="3 4">
    <name type="scientific">Planctopirus hydrillae</name>
    <dbReference type="NCBI Taxonomy" id="1841610"/>
    <lineage>
        <taxon>Bacteria</taxon>
        <taxon>Pseudomonadati</taxon>
        <taxon>Planctomycetota</taxon>
        <taxon>Planctomycetia</taxon>
        <taxon>Planctomycetales</taxon>
        <taxon>Planctomycetaceae</taxon>
        <taxon>Planctopirus</taxon>
    </lineage>
</organism>
<keyword evidence="1" id="KW-1133">Transmembrane helix</keyword>
<evidence type="ECO:0000313" key="4">
    <source>
        <dbReference type="Proteomes" id="UP000094828"/>
    </source>
</evidence>
<dbReference type="STRING" id="1841610.A6X21_19190"/>